<dbReference type="AlphaFoldDB" id="A0A173UFM3"/>
<gene>
    <name evidence="3" type="ORF">ERS852420_02959</name>
</gene>
<accession>A0A173UFM3</accession>
<feature type="compositionally biased region" description="Polar residues" evidence="1">
    <location>
        <begin position="402"/>
        <end position="418"/>
    </location>
</feature>
<dbReference type="Pfam" id="PF13884">
    <property type="entry name" value="Peptidase_S74"/>
    <property type="match status" value="1"/>
</dbReference>
<dbReference type="PROSITE" id="PS51688">
    <property type="entry name" value="ICA"/>
    <property type="match status" value="1"/>
</dbReference>
<evidence type="ECO:0000313" key="4">
    <source>
        <dbReference type="Proteomes" id="UP000095495"/>
    </source>
</evidence>
<protein>
    <recommendedName>
        <fullName evidence="2">Peptidase S74 domain-containing protein</fullName>
    </recommendedName>
</protein>
<organism evidence="3 4">
    <name type="scientific">Roseburia faecis</name>
    <dbReference type="NCBI Taxonomy" id="301302"/>
    <lineage>
        <taxon>Bacteria</taxon>
        <taxon>Bacillati</taxon>
        <taxon>Bacillota</taxon>
        <taxon>Clostridia</taxon>
        <taxon>Lachnospirales</taxon>
        <taxon>Lachnospiraceae</taxon>
        <taxon>Roseburia</taxon>
    </lineage>
</organism>
<proteinExistence type="predicted"/>
<dbReference type="Proteomes" id="UP000095495">
    <property type="component" value="Unassembled WGS sequence"/>
</dbReference>
<feature type="compositionally biased region" description="Basic and acidic residues" evidence="1">
    <location>
        <begin position="391"/>
        <end position="401"/>
    </location>
</feature>
<sequence length="745" mass="82288">MINSNLKEKYWDSATDKQMVISVVGTNQKIDNSMLEIGTFALEESLCSESELKFGACEANCVKFTARNTAGNIIGKTISIEETIDGDSENPMPYGVFKVASDVPTADRTKRQITAYDAMYDIINTDVKSWYAGLSFPMTLKQFRNSFFAHLGIAQVETSLVNDSMTVNKTIVATQTDDSSAVTEESAISGKTVVTAICEINGCFGNINREGKFEYVFLKAITSALYPAEDLFPADNLFPSDANTESMTGHYITFDYEDFQSKAITQLEIKTSGDNSGAIVGTAGNNYSITGNFLVSDKTGAELEQIANNLLPIMAQAAYTPIKSCTCVGNPCLTLGEPIRFNTTREIVETYLLQRTLTGVQSKRDSISAQGTQTHSAKVNSIRDTIESVERRTGKLERNADHLQSTYEDLEEQTNTKFEQTEKSISAEVNRAQKAEGQLDASLELKLGRDENDQVVSMINASADQITLSGNRLIVNSNNFQLDGDGRVSIVDSLNFIATSQGDDLVIIGLDARGRPMLQNIRIDLNSVTDQDGVAIGDHASTADHATTADSATTAESARQCIMASTAHYLQGIGLSDYVRISDNGNLIPSSSSVYCGTNPNPFAGGYSSGGWKTTSDGRKKKDFRKLLEDDRFERFFELLQPMEYRLIENDEKMHMGFVAQDVEQAMTDCDISENEFYGLEHAVFSEKDFESNEEWEKFLKQNGGANDMYTLCYQEFIALNTAMIQKLQDRCNDFERRLSALERK</sequence>
<name>A0A173UFM3_9FIRM</name>
<evidence type="ECO:0000259" key="2">
    <source>
        <dbReference type="PROSITE" id="PS51688"/>
    </source>
</evidence>
<feature type="domain" description="Peptidase S74" evidence="2">
    <location>
        <begin position="616"/>
        <end position="739"/>
    </location>
</feature>
<dbReference type="InterPro" id="IPR030392">
    <property type="entry name" value="S74_ICA"/>
</dbReference>
<dbReference type="EMBL" id="CYXV01000014">
    <property type="protein sequence ID" value="CUN13812.1"/>
    <property type="molecule type" value="Genomic_DNA"/>
</dbReference>
<reference evidence="3 4" key="1">
    <citation type="submission" date="2015-09" db="EMBL/GenBank/DDBJ databases">
        <authorList>
            <consortium name="Pathogen Informatics"/>
        </authorList>
    </citation>
    <scope>NUCLEOTIDE SEQUENCE [LARGE SCALE GENOMIC DNA]</scope>
    <source>
        <strain evidence="3 4">2789STDY5608863</strain>
    </source>
</reference>
<dbReference type="RefSeq" id="WP_055263823.1">
    <property type="nucleotide sequence ID" value="NZ_CYXV01000014.1"/>
</dbReference>
<dbReference type="Gene3D" id="1.10.10.10">
    <property type="entry name" value="Winged helix-like DNA-binding domain superfamily/Winged helix DNA-binding domain"/>
    <property type="match status" value="1"/>
</dbReference>
<feature type="region of interest" description="Disordered" evidence="1">
    <location>
        <begin position="391"/>
        <end position="419"/>
    </location>
</feature>
<evidence type="ECO:0000256" key="1">
    <source>
        <dbReference type="SAM" id="MobiDB-lite"/>
    </source>
</evidence>
<dbReference type="InterPro" id="IPR036388">
    <property type="entry name" value="WH-like_DNA-bd_sf"/>
</dbReference>
<evidence type="ECO:0000313" key="3">
    <source>
        <dbReference type="EMBL" id="CUN13812.1"/>
    </source>
</evidence>